<name>A0A6G0W1Z2_APHCR</name>
<dbReference type="EMBL" id="VUJU01009470">
    <property type="protein sequence ID" value="KAF0720187.1"/>
    <property type="molecule type" value="Genomic_DNA"/>
</dbReference>
<dbReference type="AlphaFoldDB" id="A0A6G0W1Z2"/>
<protein>
    <submittedName>
        <fullName evidence="1">DUF659 domain-containing protein</fullName>
    </submittedName>
</protein>
<keyword evidence="2" id="KW-1185">Reference proteome</keyword>
<reference evidence="1 2" key="1">
    <citation type="submission" date="2019-08" db="EMBL/GenBank/DDBJ databases">
        <title>Whole genome of Aphis craccivora.</title>
        <authorList>
            <person name="Voronova N.V."/>
            <person name="Shulinski R.S."/>
            <person name="Bandarenka Y.V."/>
            <person name="Zhorov D.G."/>
            <person name="Warner D."/>
        </authorList>
    </citation>
    <scope>NUCLEOTIDE SEQUENCE [LARGE SCALE GENOMIC DNA]</scope>
    <source>
        <strain evidence="1">180601</strain>
        <tissue evidence="1">Whole Body</tissue>
    </source>
</reference>
<sequence length="171" mass="19616">MFKNLAWGIHLPPEPIITCWGTWLNAVNYYYEHFLHIKNVILQLDSNDALAIKHAKQLVENPDIEANLIHIKSNFGFLATEITRLETSGMLLSESVLRNERNSYKKRDDVLNKNSGFKIFTIISNILSGKKISREELLDDLTCDDFTKLPLLHLLTSNVFLIQCNSDDIDV</sequence>
<feature type="non-terminal residue" evidence="1">
    <location>
        <position position="171"/>
    </location>
</feature>
<evidence type="ECO:0000313" key="2">
    <source>
        <dbReference type="Proteomes" id="UP000478052"/>
    </source>
</evidence>
<gene>
    <name evidence="1" type="ORF">FWK35_00026795</name>
</gene>
<accession>A0A6G0W1Z2</accession>
<proteinExistence type="predicted"/>
<dbReference type="OrthoDB" id="6623841at2759"/>
<comment type="caution">
    <text evidence="1">The sequence shown here is derived from an EMBL/GenBank/DDBJ whole genome shotgun (WGS) entry which is preliminary data.</text>
</comment>
<evidence type="ECO:0000313" key="1">
    <source>
        <dbReference type="EMBL" id="KAF0720187.1"/>
    </source>
</evidence>
<organism evidence="1 2">
    <name type="scientific">Aphis craccivora</name>
    <name type="common">Cowpea aphid</name>
    <dbReference type="NCBI Taxonomy" id="307492"/>
    <lineage>
        <taxon>Eukaryota</taxon>
        <taxon>Metazoa</taxon>
        <taxon>Ecdysozoa</taxon>
        <taxon>Arthropoda</taxon>
        <taxon>Hexapoda</taxon>
        <taxon>Insecta</taxon>
        <taxon>Pterygota</taxon>
        <taxon>Neoptera</taxon>
        <taxon>Paraneoptera</taxon>
        <taxon>Hemiptera</taxon>
        <taxon>Sternorrhyncha</taxon>
        <taxon>Aphidomorpha</taxon>
        <taxon>Aphidoidea</taxon>
        <taxon>Aphididae</taxon>
        <taxon>Aphidini</taxon>
        <taxon>Aphis</taxon>
        <taxon>Aphis</taxon>
    </lineage>
</organism>
<dbReference type="Proteomes" id="UP000478052">
    <property type="component" value="Unassembled WGS sequence"/>
</dbReference>